<dbReference type="InterPro" id="IPR029131">
    <property type="entry name" value="HAUS5"/>
</dbReference>
<keyword evidence="1" id="KW-1133">Transmembrane helix</keyword>
<sequence>MFNVLKGLDTGLALVLESLEFCLQLRGSEACVLEDLTKAINLVHVRRGLVESGHALLNHAHHAQQEYERYYFYPFLYLEWEPRIFENMVAESAGSPVEVDLLMLFTSLLIYMEDEERGQRSTADSSVLNGVVTVLLLVQTILWMFSSSVCEKLLYIFFLD</sequence>
<protein>
    <submittedName>
        <fullName evidence="2">Uncharacterized protein</fullName>
    </submittedName>
</protein>
<keyword evidence="1" id="KW-0812">Transmembrane</keyword>
<dbReference type="EMBL" id="OU503050">
    <property type="protein sequence ID" value="CAI9777445.1"/>
    <property type="molecule type" value="Genomic_DNA"/>
</dbReference>
<evidence type="ECO:0000313" key="2">
    <source>
        <dbReference type="EMBL" id="CAI9777445.1"/>
    </source>
</evidence>
<evidence type="ECO:0000256" key="1">
    <source>
        <dbReference type="SAM" id="Phobius"/>
    </source>
</evidence>
<dbReference type="GO" id="GO:0005876">
    <property type="term" value="C:spindle microtubule"/>
    <property type="evidence" value="ECO:0007669"/>
    <property type="project" value="InterPro"/>
</dbReference>
<dbReference type="PANTHER" id="PTHR34968:SF1">
    <property type="entry name" value="AUGMIN SUBUNIT 5"/>
    <property type="match status" value="1"/>
</dbReference>
<evidence type="ECO:0000313" key="3">
    <source>
        <dbReference type="Proteomes" id="UP000834106"/>
    </source>
</evidence>
<gene>
    <name evidence="2" type="ORF">FPE_LOCUS24875</name>
</gene>
<feature type="transmembrane region" description="Helical" evidence="1">
    <location>
        <begin position="127"/>
        <end position="145"/>
    </location>
</feature>
<keyword evidence="3" id="KW-1185">Reference proteome</keyword>
<dbReference type="GO" id="GO:0070652">
    <property type="term" value="C:HAUS complex"/>
    <property type="evidence" value="ECO:0007669"/>
    <property type="project" value="InterPro"/>
</dbReference>
<dbReference type="AlphaFoldDB" id="A0AAD2E7E1"/>
<name>A0AAD2E7E1_9LAMI</name>
<keyword evidence="1" id="KW-0472">Membrane</keyword>
<dbReference type="Pfam" id="PF14817">
    <property type="entry name" value="HAUS5"/>
    <property type="match status" value="1"/>
</dbReference>
<dbReference type="Proteomes" id="UP000834106">
    <property type="component" value="Chromosome 15"/>
</dbReference>
<dbReference type="PANTHER" id="PTHR34968">
    <property type="entry name" value="AUGMIN SUBUNIT 5"/>
    <property type="match status" value="1"/>
</dbReference>
<dbReference type="InterPro" id="IPR044706">
    <property type="entry name" value="AUG5_plant"/>
</dbReference>
<organism evidence="2 3">
    <name type="scientific">Fraxinus pennsylvanica</name>
    <dbReference type="NCBI Taxonomy" id="56036"/>
    <lineage>
        <taxon>Eukaryota</taxon>
        <taxon>Viridiplantae</taxon>
        <taxon>Streptophyta</taxon>
        <taxon>Embryophyta</taxon>
        <taxon>Tracheophyta</taxon>
        <taxon>Spermatophyta</taxon>
        <taxon>Magnoliopsida</taxon>
        <taxon>eudicotyledons</taxon>
        <taxon>Gunneridae</taxon>
        <taxon>Pentapetalae</taxon>
        <taxon>asterids</taxon>
        <taxon>lamiids</taxon>
        <taxon>Lamiales</taxon>
        <taxon>Oleaceae</taxon>
        <taxon>Oleeae</taxon>
        <taxon>Fraxinus</taxon>
    </lineage>
</organism>
<proteinExistence type="predicted"/>
<reference evidence="2" key="1">
    <citation type="submission" date="2023-05" db="EMBL/GenBank/DDBJ databases">
        <authorList>
            <person name="Huff M."/>
        </authorList>
    </citation>
    <scope>NUCLEOTIDE SEQUENCE</scope>
</reference>
<accession>A0AAD2E7E1</accession>
<dbReference type="GO" id="GO:0051225">
    <property type="term" value="P:spindle assembly"/>
    <property type="evidence" value="ECO:0007669"/>
    <property type="project" value="InterPro"/>
</dbReference>